<sequence length="379" mass="42208">MIMKPIIYLSVIIILLSACGEKKPATDNTGKAENTNIVTLTDAQLKNASILTGKLEQREISSVLKLNGKIDVPPQNMVSISVPLGGYLKSTKLLPGMHVNKGEAIAMIEDQQYIQLQQDYLTAKARIGYLENEYNRQKDLNQSKASSDKVFQQAEAEYRSQQVLISSLAEKLQLIGINVRTISASKISRSVNIYSPITGFVSKVNVNIGKYVSPTEVLFELVNPTDIHLALKVYEKDLDKLYIGQKLVAYTNNQPAKKHEAEILLIGRDLSADRNADVHCHFETYDKTLVPGTYMNAEVQVKNTKAYAIANEAIVQFEGKQYIYKVIGNRQFEMAEVNIGESENGFTEILLPTKDMTANAVFVTKGAYSLLMMMKNKAE</sequence>
<name>A0A1G7U4A8_9SPHI</name>
<dbReference type="Gene3D" id="1.10.287.470">
    <property type="entry name" value="Helix hairpin bin"/>
    <property type="match status" value="1"/>
</dbReference>
<dbReference type="EMBL" id="FNCG01000003">
    <property type="protein sequence ID" value="SDG42277.1"/>
    <property type="molecule type" value="Genomic_DNA"/>
</dbReference>
<gene>
    <name evidence="3" type="ORF">SAMN05192573_103365</name>
</gene>
<dbReference type="STRING" id="551996.SAMN05192573_103365"/>
<reference evidence="4" key="1">
    <citation type="submission" date="2016-10" db="EMBL/GenBank/DDBJ databases">
        <authorList>
            <person name="Varghese N."/>
            <person name="Submissions S."/>
        </authorList>
    </citation>
    <scope>NUCLEOTIDE SEQUENCE [LARGE SCALE GENOMIC DNA]</scope>
    <source>
        <strain evidence="4">Gh-67</strain>
    </source>
</reference>
<evidence type="ECO:0000313" key="3">
    <source>
        <dbReference type="EMBL" id="SDG42277.1"/>
    </source>
</evidence>
<protein>
    <submittedName>
        <fullName evidence="3">Membrane fusion protein, cobalt-zinc-cadmium efflux system</fullName>
    </submittedName>
</protein>
<dbReference type="PROSITE" id="PS51257">
    <property type="entry name" value="PROKAR_LIPOPROTEIN"/>
    <property type="match status" value="1"/>
</dbReference>
<comment type="similarity">
    <text evidence="1">Belongs to the membrane fusion protein (MFP) (TC 8.A.1) family.</text>
</comment>
<dbReference type="Gene3D" id="2.40.50.100">
    <property type="match status" value="1"/>
</dbReference>
<dbReference type="Gene3D" id="2.40.420.20">
    <property type="match status" value="1"/>
</dbReference>
<accession>A0A1G7U4A8</accession>
<dbReference type="NCBIfam" id="TIGR01730">
    <property type="entry name" value="RND_mfp"/>
    <property type="match status" value="1"/>
</dbReference>
<dbReference type="InterPro" id="IPR006143">
    <property type="entry name" value="RND_pump_MFP"/>
</dbReference>
<organism evidence="3 4">
    <name type="scientific">Mucilaginibacter gossypii</name>
    <dbReference type="NCBI Taxonomy" id="551996"/>
    <lineage>
        <taxon>Bacteria</taxon>
        <taxon>Pseudomonadati</taxon>
        <taxon>Bacteroidota</taxon>
        <taxon>Sphingobacteriia</taxon>
        <taxon>Sphingobacteriales</taxon>
        <taxon>Sphingobacteriaceae</taxon>
        <taxon>Mucilaginibacter</taxon>
    </lineage>
</organism>
<dbReference type="GO" id="GO:0015679">
    <property type="term" value="P:plasma membrane copper ion transport"/>
    <property type="evidence" value="ECO:0007669"/>
    <property type="project" value="TreeGrafter"/>
</dbReference>
<evidence type="ECO:0000256" key="1">
    <source>
        <dbReference type="ARBA" id="ARBA00009477"/>
    </source>
</evidence>
<evidence type="ECO:0000256" key="2">
    <source>
        <dbReference type="ARBA" id="ARBA00022448"/>
    </source>
</evidence>
<dbReference type="PANTHER" id="PTHR30097:SF4">
    <property type="entry name" value="SLR6042 PROTEIN"/>
    <property type="match status" value="1"/>
</dbReference>
<evidence type="ECO:0000313" key="4">
    <source>
        <dbReference type="Proteomes" id="UP000199705"/>
    </source>
</evidence>
<dbReference type="AlphaFoldDB" id="A0A1G7U4A8"/>
<dbReference type="GO" id="GO:0060003">
    <property type="term" value="P:copper ion export"/>
    <property type="evidence" value="ECO:0007669"/>
    <property type="project" value="TreeGrafter"/>
</dbReference>
<dbReference type="Proteomes" id="UP000199705">
    <property type="component" value="Unassembled WGS sequence"/>
</dbReference>
<keyword evidence="4" id="KW-1185">Reference proteome</keyword>
<proteinExistence type="inferred from homology"/>
<dbReference type="Gene3D" id="2.40.30.170">
    <property type="match status" value="1"/>
</dbReference>
<dbReference type="PANTHER" id="PTHR30097">
    <property type="entry name" value="CATION EFFLUX SYSTEM PROTEIN CUSB"/>
    <property type="match status" value="1"/>
</dbReference>
<dbReference type="GO" id="GO:0022857">
    <property type="term" value="F:transmembrane transporter activity"/>
    <property type="evidence" value="ECO:0007669"/>
    <property type="project" value="InterPro"/>
</dbReference>
<keyword evidence="2" id="KW-0813">Transport</keyword>
<dbReference type="GO" id="GO:0016020">
    <property type="term" value="C:membrane"/>
    <property type="evidence" value="ECO:0007669"/>
    <property type="project" value="InterPro"/>
</dbReference>
<dbReference type="SUPFAM" id="SSF111369">
    <property type="entry name" value="HlyD-like secretion proteins"/>
    <property type="match status" value="1"/>
</dbReference>
<dbReference type="InterPro" id="IPR051909">
    <property type="entry name" value="MFP_Cation_Efflux"/>
</dbReference>
<dbReference type="GO" id="GO:0030313">
    <property type="term" value="C:cell envelope"/>
    <property type="evidence" value="ECO:0007669"/>
    <property type="project" value="TreeGrafter"/>
</dbReference>